<dbReference type="PANTHER" id="PTHR21231:SF7">
    <property type="entry name" value="GPN-LOOP GTPASE 3"/>
    <property type="match status" value="1"/>
</dbReference>
<dbReference type="PANTHER" id="PTHR21231">
    <property type="entry name" value="XPA-BINDING PROTEIN 1-RELATED"/>
    <property type="match status" value="1"/>
</dbReference>
<dbReference type="InterPro" id="IPR004130">
    <property type="entry name" value="Gpn"/>
</dbReference>
<name>A0AAF3J982_9BILA</name>
<dbReference type="Proteomes" id="UP000887575">
    <property type="component" value="Unassembled WGS sequence"/>
</dbReference>
<evidence type="ECO:0000313" key="8">
    <source>
        <dbReference type="Proteomes" id="UP000887575"/>
    </source>
</evidence>
<dbReference type="InterPro" id="IPR030228">
    <property type="entry name" value="Gpn3"/>
</dbReference>
<dbReference type="WBParaSite" id="MBELARI_LOCUS4327">
    <property type="protein sequence ID" value="MBELARI_LOCUS4327"/>
    <property type="gene ID" value="MBELARI_LOCUS4327"/>
</dbReference>
<dbReference type="GO" id="GO:0005525">
    <property type="term" value="F:GTP binding"/>
    <property type="evidence" value="ECO:0007669"/>
    <property type="project" value="UniProtKB-KW"/>
</dbReference>
<dbReference type="GO" id="GO:0003924">
    <property type="term" value="F:GTPase activity"/>
    <property type="evidence" value="ECO:0007669"/>
    <property type="project" value="TreeGrafter"/>
</dbReference>
<dbReference type="SUPFAM" id="SSF52540">
    <property type="entry name" value="P-loop containing nucleoside triphosphate hydrolases"/>
    <property type="match status" value="1"/>
</dbReference>
<evidence type="ECO:0000256" key="6">
    <source>
        <dbReference type="ARBA" id="ARBA00023134"/>
    </source>
</evidence>
<accession>A0AAF3J982</accession>
<comment type="subunit">
    <text evidence="7">Binds to RNA polymerase II (RNAPII).</text>
</comment>
<dbReference type="AlphaFoldDB" id="A0AAF3J982"/>
<organism evidence="8 9">
    <name type="scientific">Mesorhabditis belari</name>
    <dbReference type="NCBI Taxonomy" id="2138241"/>
    <lineage>
        <taxon>Eukaryota</taxon>
        <taxon>Metazoa</taxon>
        <taxon>Ecdysozoa</taxon>
        <taxon>Nematoda</taxon>
        <taxon>Chromadorea</taxon>
        <taxon>Rhabditida</taxon>
        <taxon>Rhabditina</taxon>
        <taxon>Rhabditomorpha</taxon>
        <taxon>Rhabditoidea</taxon>
        <taxon>Rhabditidae</taxon>
        <taxon>Mesorhabditinae</taxon>
        <taxon>Mesorhabditis</taxon>
    </lineage>
</organism>
<comment type="function">
    <text evidence="7">Small GTPase required for proper nuclear import of RNA polymerase II and III (RNAPII and RNAPIII). May act at an RNAP assembly step prior to nuclear import.</text>
</comment>
<keyword evidence="8" id="KW-1185">Reference proteome</keyword>
<dbReference type="InterPro" id="IPR027417">
    <property type="entry name" value="P-loop_NTPase"/>
</dbReference>
<evidence type="ECO:0000256" key="2">
    <source>
        <dbReference type="ARBA" id="ARBA00005290"/>
    </source>
</evidence>
<evidence type="ECO:0000256" key="3">
    <source>
        <dbReference type="ARBA" id="ARBA00014587"/>
    </source>
</evidence>
<evidence type="ECO:0000256" key="4">
    <source>
        <dbReference type="ARBA" id="ARBA00022741"/>
    </source>
</evidence>
<evidence type="ECO:0000256" key="7">
    <source>
        <dbReference type="RuleBase" id="RU365059"/>
    </source>
</evidence>
<reference evidence="9" key="1">
    <citation type="submission" date="2024-02" db="UniProtKB">
        <authorList>
            <consortium name="WormBaseParasite"/>
        </authorList>
    </citation>
    <scope>IDENTIFICATION</scope>
</reference>
<comment type="similarity">
    <text evidence="2 7">Belongs to the GPN-loop GTPase family.</text>
</comment>
<keyword evidence="4 7" id="KW-0547">Nucleotide-binding</keyword>
<evidence type="ECO:0000256" key="5">
    <source>
        <dbReference type="ARBA" id="ARBA00022801"/>
    </source>
</evidence>
<comment type="function">
    <text evidence="1">Small GTPase required for proper localization of RNA polymerase II (RNAPII). May act at an RNAP assembly step prior to nuclear import.</text>
</comment>
<dbReference type="CDD" id="cd17872">
    <property type="entry name" value="GPN3"/>
    <property type="match status" value="1"/>
</dbReference>
<protein>
    <recommendedName>
        <fullName evidence="3 7">GPN-loop GTPase 3</fullName>
    </recommendedName>
</protein>
<keyword evidence="6 7" id="KW-0342">GTP-binding</keyword>
<dbReference type="Gene3D" id="3.40.50.300">
    <property type="entry name" value="P-loop containing nucleotide triphosphate hydrolases"/>
    <property type="match status" value="1"/>
</dbReference>
<proteinExistence type="inferred from homology"/>
<keyword evidence="5 7" id="KW-0378">Hydrolase</keyword>
<dbReference type="Pfam" id="PF03029">
    <property type="entry name" value="ATP_bind_1"/>
    <property type="match status" value="1"/>
</dbReference>
<dbReference type="FunFam" id="3.40.50.300:FF:000616">
    <property type="entry name" value="GPN-loop GTPase 3"/>
    <property type="match status" value="1"/>
</dbReference>
<sequence>MKYAQLVMGPAGSGKSTYCNTIYNHCLNVGRHVMCVNLDPACEHFNYPASVDIRDLISLDDVLEDEELTFGPNGALVFCMEYLTQNFDWLHEHLNEGEDDYFIFDLPGQIELYTHLPVMRQLADALRGWDFNVCSVFLIDTQFVLDSEKFVSGALTALSAMVSLETPHVNVLTKMDMLSDENRQLVEEFLETDPSALVELDNHLWNERHRALTRSIAQILEEYSLVKFLPLDSNDEDSITEALMVIDNTIQYGEDLEVKDRYPEETDDQETNDLNL</sequence>
<evidence type="ECO:0000313" key="9">
    <source>
        <dbReference type="WBParaSite" id="MBELARI_LOCUS4327"/>
    </source>
</evidence>
<evidence type="ECO:0000256" key="1">
    <source>
        <dbReference type="ARBA" id="ARBA00002411"/>
    </source>
</evidence>